<dbReference type="GO" id="GO:0000162">
    <property type="term" value="P:L-tryptophan biosynthetic process"/>
    <property type="evidence" value="ECO:0007669"/>
    <property type="project" value="UniProtKB-UniPathway"/>
</dbReference>
<dbReference type="OrthoDB" id="9803598at2"/>
<evidence type="ECO:0000259" key="17">
    <source>
        <dbReference type="Pfam" id="PF04715"/>
    </source>
</evidence>
<dbReference type="Pfam" id="PF00425">
    <property type="entry name" value="Chorismate_bind"/>
    <property type="match status" value="1"/>
</dbReference>
<dbReference type="GO" id="GO:0004049">
    <property type="term" value="F:anthranilate synthase activity"/>
    <property type="evidence" value="ECO:0007669"/>
    <property type="project" value="UniProtKB-EC"/>
</dbReference>
<organism evidence="18 19">
    <name type="scientific">Acidiferrobacter thiooxydans</name>
    <dbReference type="NCBI Taxonomy" id="163359"/>
    <lineage>
        <taxon>Bacteria</taxon>
        <taxon>Pseudomonadati</taxon>
        <taxon>Pseudomonadota</taxon>
        <taxon>Gammaproteobacteria</taxon>
        <taxon>Acidiferrobacterales</taxon>
        <taxon>Acidiferrobacteraceae</taxon>
        <taxon>Acidiferrobacter</taxon>
    </lineage>
</organism>
<dbReference type="EMBL" id="PSYR01000001">
    <property type="protein sequence ID" value="RCN58674.1"/>
    <property type="molecule type" value="Genomic_DNA"/>
</dbReference>
<evidence type="ECO:0000256" key="3">
    <source>
        <dbReference type="ARBA" id="ARBA00009562"/>
    </source>
</evidence>
<sequence>MPEKRCLTFDAVGGRFAPVIREVPADLDTPLSCYLKLAQGRYSYLLESVQGGEKWGRYSLIGLPARICLRMFGREVTIERDGAIIERGQTDDILATVRAFKARFEVLPDAALPKFHGGLVGYFGYETVRHIEPTLGENAKPDETGGPDALFLVSEDVVVFDNLRGTLSLVVHADIAEGEAGRLRAERRLDELEGALREPIATPMFLPGSKRAVREEDFVSGFTQAGFEAAVERSRAYIAAGDIMQVALSQRLSAPAAFTPLDLYRALRRINPSPYMYLFDLGEFHVVGSSPEILAKLEGREVVVRPIAGTRPRSQDGEKDAALAAELLADPKERAEHVMLVDLGRNDVGRVAETGSVAVTDCMTIERYSHVMHLVSHVTGRLRPGLDAFDVLRATFPAGTLTGAPKVRAMEIIDELEPVRRGLYAGAVGYIGWNGNMDMAIAIRTAVVRNGRLFLQVGAGIVADSIPEREWEETMNKARAMIKAAGLAASGFGSGDKTYEGTAAPKAGDR</sequence>
<comment type="similarity">
    <text evidence="3 15">Belongs to the anthranilate synthase component I family.</text>
</comment>
<evidence type="ECO:0000256" key="12">
    <source>
        <dbReference type="ARBA" id="ARBA00023239"/>
    </source>
</evidence>
<dbReference type="NCBIfam" id="TIGR00564">
    <property type="entry name" value="trpE_most"/>
    <property type="match status" value="1"/>
</dbReference>
<dbReference type="GO" id="GO:0046872">
    <property type="term" value="F:metal ion binding"/>
    <property type="evidence" value="ECO:0007669"/>
    <property type="project" value="UniProtKB-KW"/>
</dbReference>
<evidence type="ECO:0000256" key="13">
    <source>
        <dbReference type="ARBA" id="ARBA00025634"/>
    </source>
</evidence>
<keyword evidence="10 15" id="KW-0460">Magnesium</keyword>
<comment type="pathway">
    <text evidence="2 15">Amino-acid biosynthesis; L-tryptophan biosynthesis; L-tryptophan from chorismate: step 1/5.</text>
</comment>
<keyword evidence="12 15" id="KW-0456">Lyase</keyword>
<keyword evidence="7 15" id="KW-0028">Amino-acid biosynthesis</keyword>
<evidence type="ECO:0000256" key="8">
    <source>
        <dbReference type="ARBA" id="ARBA00022723"/>
    </source>
</evidence>
<dbReference type="InterPro" id="IPR006805">
    <property type="entry name" value="Anth_synth_I_N"/>
</dbReference>
<evidence type="ECO:0000256" key="5">
    <source>
        <dbReference type="ARBA" id="ARBA00012266"/>
    </source>
</evidence>
<comment type="subunit">
    <text evidence="4 15">Heterotetramer consisting of two non-identical subunits: a beta subunit (TrpG) and a large alpha subunit (TrpE).</text>
</comment>
<reference evidence="18 19" key="1">
    <citation type="submission" date="2018-02" db="EMBL/GenBank/DDBJ databases">
        <title>Insights into the biology of acidophilic members of the Acidiferrobacteraceae family derived from comparative genomic analyses.</title>
        <authorList>
            <person name="Issotta F."/>
            <person name="Thyssen C."/>
            <person name="Mena C."/>
            <person name="Moya A."/>
            <person name="Bellenberg S."/>
            <person name="Sproer C."/>
            <person name="Covarrubias P.C."/>
            <person name="Sand W."/>
            <person name="Quatrini R."/>
            <person name="Vera M."/>
        </authorList>
    </citation>
    <scope>NUCLEOTIDE SEQUENCE [LARGE SCALE GENOMIC DNA]</scope>
    <source>
        <strain evidence="19">m-1</strain>
    </source>
</reference>
<evidence type="ECO:0000256" key="11">
    <source>
        <dbReference type="ARBA" id="ARBA00023141"/>
    </source>
</evidence>
<evidence type="ECO:0000313" key="19">
    <source>
        <dbReference type="Proteomes" id="UP000253250"/>
    </source>
</evidence>
<evidence type="ECO:0000256" key="1">
    <source>
        <dbReference type="ARBA" id="ARBA00001946"/>
    </source>
</evidence>
<keyword evidence="8 15" id="KW-0479">Metal-binding</keyword>
<dbReference type="InterPro" id="IPR005256">
    <property type="entry name" value="Anth_synth_I_PabB"/>
</dbReference>
<evidence type="ECO:0000313" key="18">
    <source>
        <dbReference type="EMBL" id="RCN58674.1"/>
    </source>
</evidence>
<comment type="cofactor">
    <cofactor evidence="1 15">
        <name>Mg(2+)</name>
        <dbReference type="ChEBI" id="CHEBI:18420"/>
    </cofactor>
</comment>
<dbReference type="EC" id="4.1.3.27" evidence="5 15"/>
<dbReference type="PANTHER" id="PTHR11236:SF48">
    <property type="entry name" value="ISOCHORISMATE SYNTHASE MENF"/>
    <property type="match status" value="1"/>
</dbReference>
<name>A0A368HH10_9GAMM</name>
<evidence type="ECO:0000259" key="16">
    <source>
        <dbReference type="Pfam" id="PF00425"/>
    </source>
</evidence>
<feature type="domain" description="Anthranilate synthase component I N-terminal" evidence="17">
    <location>
        <begin position="26"/>
        <end position="167"/>
    </location>
</feature>
<dbReference type="SUPFAM" id="SSF56322">
    <property type="entry name" value="ADC synthase"/>
    <property type="match status" value="1"/>
</dbReference>
<dbReference type="PRINTS" id="PR00095">
    <property type="entry name" value="ANTSNTHASEI"/>
</dbReference>
<dbReference type="InterPro" id="IPR005801">
    <property type="entry name" value="ADC_synthase"/>
</dbReference>
<keyword evidence="19" id="KW-1185">Reference proteome</keyword>
<dbReference type="Pfam" id="PF04715">
    <property type="entry name" value="Anth_synt_I_N"/>
    <property type="match status" value="1"/>
</dbReference>
<keyword evidence="9 15" id="KW-0822">Tryptophan biosynthesis</keyword>
<evidence type="ECO:0000256" key="2">
    <source>
        <dbReference type="ARBA" id="ARBA00004873"/>
    </source>
</evidence>
<keyword evidence="11 15" id="KW-0057">Aromatic amino acid biosynthesis</keyword>
<comment type="caution">
    <text evidence="18">The sequence shown here is derived from an EMBL/GenBank/DDBJ whole genome shotgun (WGS) entry which is preliminary data.</text>
</comment>
<proteinExistence type="inferred from homology"/>
<dbReference type="PANTHER" id="PTHR11236">
    <property type="entry name" value="AMINOBENZOATE/ANTHRANILATE SYNTHASE"/>
    <property type="match status" value="1"/>
</dbReference>
<dbReference type="Gene3D" id="3.60.120.10">
    <property type="entry name" value="Anthranilate synthase"/>
    <property type="match status" value="1"/>
</dbReference>
<dbReference type="InterPro" id="IPR019999">
    <property type="entry name" value="Anth_synth_I-like"/>
</dbReference>
<comment type="function">
    <text evidence="13 15">Part of a heterotetrameric complex that catalyzes the two-step biosynthesis of anthranilate, an intermediate in the biosynthesis of L-tryptophan. In the first step, the glutamine-binding beta subunit (TrpG) of anthranilate synthase (AS) provides the glutamine amidotransferase activity which generates ammonia as a substrate that, along with chorismate, is used in the second step, catalyzed by the large alpha subunit of AS (TrpE) to produce anthranilate. In the absence of TrpG, TrpE can synthesize anthranilate directly from chorismate and high concentrations of ammonia.</text>
</comment>
<dbReference type="InterPro" id="IPR015890">
    <property type="entry name" value="Chorismate_C"/>
</dbReference>
<accession>A0A368HH10</accession>
<feature type="domain" description="Chorismate-utilising enzyme C-terminal" evidence="16">
    <location>
        <begin position="224"/>
        <end position="477"/>
    </location>
</feature>
<protein>
    <recommendedName>
        <fullName evidence="6 15">Anthranilate synthase component 1</fullName>
        <ecNumber evidence="5 15">4.1.3.27</ecNumber>
    </recommendedName>
</protein>
<gene>
    <name evidence="15" type="primary">trpE</name>
    <name evidence="18" type="ORF">C4900_02525</name>
</gene>
<evidence type="ECO:0000256" key="9">
    <source>
        <dbReference type="ARBA" id="ARBA00022822"/>
    </source>
</evidence>
<evidence type="ECO:0000256" key="6">
    <source>
        <dbReference type="ARBA" id="ARBA00020653"/>
    </source>
</evidence>
<comment type="catalytic activity">
    <reaction evidence="14 15">
        <text>chorismate + L-glutamine = anthranilate + pyruvate + L-glutamate + H(+)</text>
        <dbReference type="Rhea" id="RHEA:21732"/>
        <dbReference type="ChEBI" id="CHEBI:15361"/>
        <dbReference type="ChEBI" id="CHEBI:15378"/>
        <dbReference type="ChEBI" id="CHEBI:16567"/>
        <dbReference type="ChEBI" id="CHEBI:29748"/>
        <dbReference type="ChEBI" id="CHEBI:29985"/>
        <dbReference type="ChEBI" id="CHEBI:58359"/>
        <dbReference type="EC" id="4.1.3.27"/>
    </reaction>
</comment>
<dbReference type="Proteomes" id="UP000253250">
    <property type="component" value="Unassembled WGS sequence"/>
</dbReference>
<evidence type="ECO:0000256" key="10">
    <source>
        <dbReference type="ARBA" id="ARBA00022842"/>
    </source>
</evidence>
<evidence type="ECO:0000256" key="14">
    <source>
        <dbReference type="ARBA" id="ARBA00047683"/>
    </source>
</evidence>
<evidence type="ECO:0000256" key="15">
    <source>
        <dbReference type="RuleBase" id="RU364045"/>
    </source>
</evidence>
<dbReference type="UniPathway" id="UPA00035">
    <property type="reaction ID" value="UER00040"/>
</dbReference>
<evidence type="ECO:0000256" key="4">
    <source>
        <dbReference type="ARBA" id="ARBA00011575"/>
    </source>
</evidence>
<dbReference type="RefSeq" id="WP_114282264.1">
    <property type="nucleotide sequence ID" value="NZ_PSYR01000001.1"/>
</dbReference>
<evidence type="ECO:0000256" key="7">
    <source>
        <dbReference type="ARBA" id="ARBA00022605"/>
    </source>
</evidence>
<dbReference type="AlphaFoldDB" id="A0A368HH10"/>